<dbReference type="GO" id="GO:0004497">
    <property type="term" value="F:monooxygenase activity"/>
    <property type="evidence" value="ECO:0007669"/>
    <property type="project" value="UniProtKB-KW"/>
</dbReference>
<evidence type="ECO:0000256" key="6">
    <source>
        <dbReference type="ARBA" id="ARBA00023004"/>
    </source>
</evidence>
<evidence type="ECO:0000256" key="2">
    <source>
        <dbReference type="ARBA" id="ARBA00005179"/>
    </source>
</evidence>
<gene>
    <name evidence="10" type="ORF">BDQ12DRAFT_724014</name>
</gene>
<keyword evidence="6 8" id="KW-0408">Iron</keyword>
<dbReference type="GO" id="GO:0020037">
    <property type="term" value="F:heme binding"/>
    <property type="evidence" value="ECO:0007669"/>
    <property type="project" value="InterPro"/>
</dbReference>
<keyword evidence="9" id="KW-0472">Membrane</keyword>
<sequence length="557" mass="62097">MYLSYSQALQVNVVSALAAHLWFKNFEPIYFVLRTAFTLAIIPLPSAFFLSPHFSSIIFSILAAYSVFYTTLLLSIVLYRISPIHPLSKYPGPVICKVTKFWGAWIAIGGKTHEYTKHLHEEYGPVVRIGPNELSIVERDLIPSILGTQGMPKGPLWVGRRFGHAGDPNQHDSLIDIRDLQEHGKLRKAWNKAFSNEPLKDYEEILIGRVNQLSEELQRICANSTNGVGCVDIAQWLSFFSFDYMGDIGFGGGFNLMREGDHAGLWHSMETGMYLPSIVQHIPWIGRFTRNIPFIADALQGLIALGVEQATKRGSGNVQKKDFFYHLIAASELDDSPESFQLIISNAILTIVAGSDTTAAVLSNVVYNLLSSKSDYDQLRKEIDQSLPLGDMALIDSEKLASLSFLNAVINETLRLQPAVPTTLQRAPAVGSGGKLLGSMFITEGTAVQVPPYTIHRDSRYFSPNPEKFWPERWISKDRDIILDKGAFIPFSAGPADCAGKRLAIVEMRYVVAMLVKNFDMAFDDGYDPAQWEKDLVDRFVFSKGKLPVKVVKRGVV</sequence>
<dbReference type="InterPro" id="IPR036396">
    <property type="entry name" value="Cyt_P450_sf"/>
</dbReference>
<keyword evidence="5" id="KW-0560">Oxidoreductase</keyword>
<evidence type="ECO:0000256" key="8">
    <source>
        <dbReference type="PIRSR" id="PIRSR602401-1"/>
    </source>
</evidence>
<keyword evidence="9" id="KW-0812">Transmembrane</keyword>
<dbReference type="OrthoDB" id="6692864at2759"/>
<reference evidence="10 11" key="1">
    <citation type="journal article" date="2019" name="Nat. Ecol. Evol.">
        <title>Megaphylogeny resolves global patterns of mushroom evolution.</title>
        <authorList>
            <person name="Varga T."/>
            <person name="Krizsan K."/>
            <person name="Foldi C."/>
            <person name="Dima B."/>
            <person name="Sanchez-Garcia M."/>
            <person name="Sanchez-Ramirez S."/>
            <person name="Szollosi G.J."/>
            <person name="Szarkandi J.G."/>
            <person name="Papp V."/>
            <person name="Albert L."/>
            <person name="Andreopoulos W."/>
            <person name="Angelini C."/>
            <person name="Antonin V."/>
            <person name="Barry K.W."/>
            <person name="Bougher N.L."/>
            <person name="Buchanan P."/>
            <person name="Buyck B."/>
            <person name="Bense V."/>
            <person name="Catcheside P."/>
            <person name="Chovatia M."/>
            <person name="Cooper J."/>
            <person name="Damon W."/>
            <person name="Desjardin D."/>
            <person name="Finy P."/>
            <person name="Geml J."/>
            <person name="Haridas S."/>
            <person name="Hughes K."/>
            <person name="Justo A."/>
            <person name="Karasinski D."/>
            <person name="Kautmanova I."/>
            <person name="Kiss B."/>
            <person name="Kocsube S."/>
            <person name="Kotiranta H."/>
            <person name="LaButti K.M."/>
            <person name="Lechner B.E."/>
            <person name="Liimatainen K."/>
            <person name="Lipzen A."/>
            <person name="Lukacs Z."/>
            <person name="Mihaltcheva S."/>
            <person name="Morgado L.N."/>
            <person name="Niskanen T."/>
            <person name="Noordeloos M.E."/>
            <person name="Ohm R.A."/>
            <person name="Ortiz-Santana B."/>
            <person name="Ovrebo C."/>
            <person name="Racz N."/>
            <person name="Riley R."/>
            <person name="Savchenko A."/>
            <person name="Shiryaev A."/>
            <person name="Soop K."/>
            <person name="Spirin V."/>
            <person name="Szebenyi C."/>
            <person name="Tomsovsky M."/>
            <person name="Tulloss R.E."/>
            <person name="Uehling J."/>
            <person name="Grigoriev I.V."/>
            <person name="Vagvolgyi C."/>
            <person name="Papp T."/>
            <person name="Martin F.M."/>
            <person name="Miettinen O."/>
            <person name="Hibbett D.S."/>
            <person name="Nagy L.G."/>
        </authorList>
    </citation>
    <scope>NUCLEOTIDE SEQUENCE [LARGE SCALE GENOMIC DNA]</scope>
    <source>
        <strain evidence="10 11">CBS 166.37</strain>
    </source>
</reference>
<dbReference type="AlphaFoldDB" id="A0A5C3LWF8"/>
<dbReference type="PRINTS" id="PR00463">
    <property type="entry name" value="EP450I"/>
</dbReference>
<keyword evidence="11" id="KW-1185">Reference proteome</keyword>
<evidence type="ECO:0000256" key="9">
    <source>
        <dbReference type="SAM" id="Phobius"/>
    </source>
</evidence>
<keyword evidence="4 8" id="KW-0479">Metal-binding</keyword>
<name>A0A5C3LWF8_9AGAR</name>
<dbReference type="InterPro" id="IPR002401">
    <property type="entry name" value="Cyt_P450_E_grp-I"/>
</dbReference>
<keyword evidence="7 10" id="KW-0503">Monooxygenase</keyword>
<organism evidence="10 11">
    <name type="scientific">Crucibulum laeve</name>
    <dbReference type="NCBI Taxonomy" id="68775"/>
    <lineage>
        <taxon>Eukaryota</taxon>
        <taxon>Fungi</taxon>
        <taxon>Dikarya</taxon>
        <taxon>Basidiomycota</taxon>
        <taxon>Agaricomycotina</taxon>
        <taxon>Agaricomycetes</taxon>
        <taxon>Agaricomycetidae</taxon>
        <taxon>Agaricales</taxon>
        <taxon>Agaricineae</taxon>
        <taxon>Nidulariaceae</taxon>
        <taxon>Crucibulum</taxon>
    </lineage>
</organism>
<proteinExistence type="inferred from homology"/>
<dbReference type="CDD" id="cd11061">
    <property type="entry name" value="CYP67-like"/>
    <property type="match status" value="1"/>
</dbReference>
<feature type="transmembrane region" description="Helical" evidence="9">
    <location>
        <begin position="29"/>
        <end position="50"/>
    </location>
</feature>
<dbReference type="Gene3D" id="1.10.630.10">
    <property type="entry name" value="Cytochrome P450"/>
    <property type="match status" value="1"/>
</dbReference>
<dbReference type="Proteomes" id="UP000308652">
    <property type="component" value="Unassembled WGS sequence"/>
</dbReference>
<feature type="binding site" description="axial binding residue" evidence="8">
    <location>
        <position position="498"/>
    </location>
    <ligand>
        <name>heme</name>
        <dbReference type="ChEBI" id="CHEBI:30413"/>
    </ligand>
    <ligandPart>
        <name>Fe</name>
        <dbReference type="ChEBI" id="CHEBI:18248"/>
    </ligandPart>
</feature>
<evidence type="ECO:0000313" key="10">
    <source>
        <dbReference type="EMBL" id="TFK37559.1"/>
    </source>
</evidence>
<accession>A0A5C3LWF8</accession>
<evidence type="ECO:0000256" key="5">
    <source>
        <dbReference type="ARBA" id="ARBA00023002"/>
    </source>
</evidence>
<dbReference type="PANTHER" id="PTHR24305">
    <property type="entry name" value="CYTOCHROME P450"/>
    <property type="match status" value="1"/>
</dbReference>
<evidence type="ECO:0000313" key="11">
    <source>
        <dbReference type="Proteomes" id="UP000308652"/>
    </source>
</evidence>
<protein>
    <submittedName>
        <fullName evidence="10">High nitrogen upregulated cytochrome P450 monooxygenase 2</fullName>
    </submittedName>
</protein>
<dbReference type="GO" id="GO:0016705">
    <property type="term" value="F:oxidoreductase activity, acting on paired donors, with incorporation or reduction of molecular oxygen"/>
    <property type="evidence" value="ECO:0007669"/>
    <property type="project" value="InterPro"/>
</dbReference>
<dbReference type="Pfam" id="PF00067">
    <property type="entry name" value="p450"/>
    <property type="match status" value="1"/>
</dbReference>
<keyword evidence="9" id="KW-1133">Transmembrane helix</keyword>
<dbReference type="EMBL" id="ML213607">
    <property type="protein sequence ID" value="TFK37559.1"/>
    <property type="molecule type" value="Genomic_DNA"/>
</dbReference>
<dbReference type="InterPro" id="IPR001128">
    <property type="entry name" value="Cyt_P450"/>
</dbReference>
<dbReference type="PANTHER" id="PTHR24305:SF187">
    <property type="entry name" value="P450, PUTATIVE (EUROFUNG)-RELATED"/>
    <property type="match status" value="1"/>
</dbReference>
<feature type="transmembrane region" description="Helical" evidence="9">
    <location>
        <begin position="57"/>
        <end position="79"/>
    </location>
</feature>
<evidence type="ECO:0000256" key="7">
    <source>
        <dbReference type="ARBA" id="ARBA00023033"/>
    </source>
</evidence>
<evidence type="ECO:0000256" key="3">
    <source>
        <dbReference type="ARBA" id="ARBA00010617"/>
    </source>
</evidence>
<dbReference type="STRING" id="68775.A0A5C3LWF8"/>
<comment type="pathway">
    <text evidence="2">Secondary metabolite biosynthesis.</text>
</comment>
<comment type="cofactor">
    <cofactor evidence="1 8">
        <name>heme</name>
        <dbReference type="ChEBI" id="CHEBI:30413"/>
    </cofactor>
</comment>
<comment type="similarity">
    <text evidence="3">Belongs to the cytochrome P450 family.</text>
</comment>
<dbReference type="GO" id="GO:0005506">
    <property type="term" value="F:iron ion binding"/>
    <property type="evidence" value="ECO:0007669"/>
    <property type="project" value="InterPro"/>
</dbReference>
<dbReference type="SUPFAM" id="SSF48264">
    <property type="entry name" value="Cytochrome P450"/>
    <property type="match status" value="1"/>
</dbReference>
<dbReference type="InterPro" id="IPR050121">
    <property type="entry name" value="Cytochrome_P450_monoxygenase"/>
</dbReference>
<evidence type="ECO:0000256" key="1">
    <source>
        <dbReference type="ARBA" id="ARBA00001971"/>
    </source>
</evidence>
<keyword evidence="8" id="KW-0349">Heme</keyword>
<evidence type="ECO:0000256" key="4">
    <source>
        <dbReference type="ARBA" id="ARBA00022723"/>
    </source>
</evidence>
<dbReference type="PRINTS" id="PR00385">
    <property type="entry name" value="P450"/>
</dbReference>